<gene>
    <name evidence="1" type="ORF">R3W88_015775</name>
</gene>
<protein>
    <submittedName>
        <fullName evidence="1">Uncharacterized protein</fullName>
    </submittedName>
</protein>
<sequence length="55" mass="6419">MLKIMRDILHVTTPLIGDCIALSFDRYKKISFRIDLGVVSPCLYKKKISFRIDFV</sequence>
<dbReference type="EMBL" id="JAWPEI010000008">
    <property type="protein sequence ID" value="KAK4717437.1"/>
    <property type="molecule type" value="Genomic_DNA"/>
</dbReference>
<reference evidence="1 2" key="1">
    <citation type="submission" date="2023-10" db="EMBL/GenBank/DDBJ databases">
        <title>Genome-Wide Identification Analysis in wild type Solanum Pinnatisectum Reveals Some Genes Defensing Phytophthora Infestans.</title>
        <authorList>
            <person name="Sun C."/>
        </authorList>
    </citation>
    <scope>NUCLEOTIDE SEQUENCE [LARGE SCALE GENOMIC DNA]</scope>
    <source>
        <strain evidence="1">LQN</strain>
        <tissue evidence="1">Leaf</tissue>
    </source>
</reference>
<organism evidence="1 2">
    <name type="scientific">Solanum pinnatisectum</name>
    <name type="common">tansyleaf nightshade</name>
    <dbReference type="NCBI Taxonomy" id="50273"/>
    <lineage>
        <taxon>Eukaryota</taxon>
        <taxon>Viridiplantae</taxon>
        <taxon>Streptophyta</taxon>
        <taxon>Embryophyta</taxon>
        <taxon>Tracheophyta</taxon>
        <taxon>Spermatophyta</taxon>
        <taxon>Magnoliopsida</taxon>
        <taxon>eudicotyledons</taxon>
        <taxon>Gunneridae</taxon>
        <taxon>Pentapetalae</taxon>
        <taxon>asterids</taxon>
        <taxon>lamiids</taxon>
        <taxon>Solanales</taxon>
        <taxon>Solanaceae</taxon>
        <taxon>Solanoideae</taxon>
        <taxon>Solaneae</taxon>
        <taxon>Solanum</taxon>
    </lineage>
</organism>
<accession>A0AAV9KWK9</accession>
<keyword evidence="2" id="KW-1185">Reference proteome</keyword>
<dbReference type="Proteomes" id="UP001311915">
    <property type="component" value="Unassembled WGS sequence"/>
</dbReference>
<proteinExistence type="predicted"/>
<comment type="caution">
    <text evidence="1">The sequence shown here is derived from an EMBL/GenBank/DDBJ whole genome shotgun (WGS) entry which is preliminary data.</text>
</comment>
<evidence type="ECO:0000313" key="1">
    <source>
        <dbReference type="EMBL" id="KAK4717437.1"/>
    </source>
</evidence>
<dbReference type="AlphaFoldDB" id="A0AAV9KWK9"/>
<evidence type="ECO:0000313" key="2">
    <source>
        <dbReference type="Proteomes" id="UP001311915"/>
    </source>
</evidence>
<name>A0AAV9KWK9_9SOLN</name>